<protein>
    <recommendedName>
        <fullName evidence="5">7-methyl-GTP pyrophosphatase</fullName>
        <shortName evidence="5">m(7)GTP pyrophosphatase</shortName>
        <ecNumber evidence="5">3.6.1.-</ecNumber>
    </recommendedName>
</protein>
<reference evidence="6 7" key="1">
    <citation type="submission" date="2015-06" db="EMBL/GenBank/DDBJ databases">
        <title>A Comprehensive Approach to Explore the Metabolic and Phylogenetic Diversity of Bacterial Steroid Degradation in the Environment: Testosterone as an Example.</title>
        <authorList>
            <person name="Yang F.-C."/>
            <person name="Chen Y.-L."/>
            <person name="Yu C.-P."/>
            <person name="Tang S.-L."/>
            <person name="Wang P.-H."/>
            <person name="Ismail W."/>
            <person name="Wang C.-H."/>
            <person name="Yang C.-Y."/>
            <person name="Chiang Y.-R."/>
        </authorList>
    </citation>
    <scope>NUCLEOTIDE SEQUENCE [LARGE SCALE GENOMIC DNA]</scope>
    <source>
        <strain evidence="6 7">DSM 18526</strain>
    </source>
</reference>
<evidence type="ECO:0000256" key="2">
    <source>
        <dbReference type="ARBA" id="ARBA00022490"/>
    </source>
</evidence>
<comment type="cofactor">
    <cofactor evidence="5">
        <name>a divalent metal cation</name>
        <dbReference type="ChEBI" id="CHEBI:60240"/>
    </cofactor>
</comment>
<organism evidence="6 7">
    <name type="scientific">Steroidobacter denitrificans</name>
    <dbReference type="NCBI Taxonomy" id="465721"/>
    <lineage>
        <taxon>Bacteria</taxon>
        <taxon>Pseudomonadati</taxon>
        <taxon>Pseudomonadota</taxon>
        <taxon>Gammaproteobacteria</taxon>
        <taxon>Steroidobacterales</taxon>
        <taxon>Steroidobacteraceae</taxon>
        <taxon>Steroidobacter</taxon>
    </lineage>
</organism>
<evidence type="ECO:0000313" key="7">
    <source>
        <dbReference type="Proteomes" id="UP000070250"/>
    </source>
</evidence>
<dbReference type="PANTHER" id="PTHR43213:SF10">
    <property type="entry name" value="7-METHYL-GTP PYROPHOSPHATASE"/>
    <property type="match status" value="1"/>
</dbReference>
<dbReference type="GO" id="GO:0005737">
    <property type="term" value="C:cytoplasm"/>
    <property type="evidence" value="ECO:0007669"/>
    <property type="project" value="UniProtKB-SubCell"/>
</dbReference>
<evidence type="ECO:0000256" key="1">
    <source>
        <dbReference type="ARBA" id="ARBA00004496"/>
    </source>
</evidence>
<feature type="site" description="Important for substrate specificity" evidence="5">
    <location>
        <position position="163"/>
    </location>
</feature>
<dbReference type="PANTHER" id="PTHR43213">
    <property type="entry name" value="BIFUNCTIONAL DTTP/UTP PYROPHOSPHATASE/METHYLTRANSFERASE PROTEIN-RELATED"/>
    <property type="match status" value="1"/>
</dbReference>
<keyword evidence="2 5" id="KW-0963">Cytoplasm</keyword>
<dbReference type="EC" id="3.6.1.-" evidence="5"/>
<dbReference type="InterPro" id="IPR003697">
    <property type="entry name" value="Maf-like"/>
</dbReference>
<dbReference type="AlphaFoldDB" id="A0A127FCF4"/>
<dbReference type="SUPFAM" id="SSF52972">
    <property type="entry name" value="ITPase-like"/>
    <property type="match status" value="1"/>
</dbReference>
<proteinExistence type="inferred from homology"/>
<feature type="site" description="Important for substrate specificity" evidence="5">
    <location>
        <position position="67"/>
    </location>
</feature>
<dbReference type="GO" id="GO:0009117">
    <property type="term" value="P:nucleotide metabolic process"/>
    <property type="evidence" value="ECO:0007669"/>
    <property type="project" value="UniProtKB-KW"/>
</dbReference>
<evidence type="ECO:0000313" key="6">
    <source>
        <dbReference type="EMBL" id="AMN47275.1"/>
    </source>
</evidence>
<comment type="catalytic activity">
    <reaction evidence="5">
        <text>N(7)-methyl-GTP + H2O = N(7)-methyl-GMP + diphosphate + H(+)</text>
        <dbReference type="Rhea" id="RHEA:58744"/>
        <dbReference type="ChEBI" id="CHEBI:15377"/>
        <dbReference type="ChEBI" id="CHEBI:15378"/>
        <dbReference type="ChEBI" id="CHEBI:33019"/>
        <dbReference type="ChEBI" id="CHEBI:58285"/>
        <dbReference type="ChEBI" id="CHEBI:87133"/>
    </reaction>
</comment>
<dbReference type="Proteomes" id="UP000070250">
    <property type="component" value="Chromosome"/>
</dbReference>
<dbReference type="OrthoDB" id="9813694at2"/>
<dbReference type="HAMAP" id="MF_00528">
    <property type="entry name" value="Maf"/>
    <property type="match status" value="1"/>
</dbReference>
<comment type="caution">
    <text evidence="5">Lacks conserved residue(s) required for the propagation of feature annotation.</text>
</comment>
<evidence type="ECO:0000256" key="3">
    <source>
        <dbReference type="ARBA" id="ARBA00022801"/>
    </source>
</evidence>
<dbReference type="PIRSF" id="PIRSF006305">
    <property type="entry name" value="Maf"/>
    <property type="match status" value="1"/>
</dbReference>
<keyword evidence="4 5" id="KW-0546">Nucleotide metabolism</keyword>
<dbReference type="STRING" id="465721.ACG33_09240"/>
<comment type="function">
    <text evidence="5">Nucleoside triphosphate pyrophosphatase that hydrolyzes 7-methyl-GTP (m(7)GTP). May have a dual role in cell division arrest and in preventing the incorporation of modified nucleotides into cellular nucleic acids.</text>
</comment>
<dbReference type="KEGG" id="sdf:ACG33_09240"/>
<feature type="active site" description="Proton acceptor" evidence="5">
    <location>
        <position position="66"/>
    </location>
</feature>
<dbReference type="EMBL" id="CP011971">
    <property type="protein sequence ID" value="AMN47275.1"/>
    <property type="molecule type" value="Genomic_DNA"/>
</dbReference>
<name>A0A127FCF4_STEDE</name>
<comment type="subcellular location">
    <subcellularLocation>
        <location evidence="1 5">Cytoplasm</location>
    </subcellularLocation>
</comment>
<keyword evidence="3 5" id="KW-0378">Hydrolase</keyword>
<evidence type="ECO:0000256" key="4">
    <source>
        <dbReference type="ARBA" id="ARBA00023080"/>
    </source>
</evidence>
<dbReference type="CDD" id="cd00555">
    <property type="entry name" value="Maf"/>
    <property type="match status" value="1"/>
</dbReference>
<sequence>MILASTSPYRRQLLERLGLPFATRRPDVDESARPGEDAATLTGRLAQAKAEAVAQRQPDSIVVGSDQLATCAGRILGKPGSEGRAIEQLRSLSGTRVIFHTAVHVMHSGSPREQPAQGQWRAGPAETHMDTTIVHFRSLSDEEIRRYVAREHPLDCAGGFKAEGLGISLFERIESQDPTGLIGLPLIWLAGALRRQGFILP</sequence>
<dbReference type="PATRIC" id="fig|465721.4.peg.1965"/>
<gene>
    <name evidence="6" type="ORF">ACG33_09240</name>
</gene>
<dbReference type="Pfam" id="PF02545">
    <property type="entry name" value="Maf"/>
    <property type="match status" value="1"/>
</dbReference>
<dbReference type="InterPro" id="IPR029001">
    <property type="entry name" value="ITPase-like_fam"/>
</dbReference>
<dbReference type="Gene3D" id="3.90.950.10">
    <property type="match status" value="1"/>
</dbReference>
<keyword evidence="7" id="KW-1185">Reference proteome</keyword>
<comment type="similarity">
    <text evidence="5">Belongs to the Maf family. YceF subfamily.</text>
</comment>
<accession>A0A127FCF4</accession>
<feature type="site" description="Important for substrate specificity" evidence="5">
    <location>
        <position position="9"/>
    </location>
</feature>
<dbReference type="GO" id="GO:0047429">
    <property type="term" value="F:nucleoside triphosphate diphosphatase activity"/>
    <property type="evidence" value="ECO:0007669"/>
    <property type="project" value="InterPro"/>
</dbReference>
<evidence type="ECO:0000256" key="5">
    <source>
        <dbReference type="HAMAP-Rule" id="MF_00528"/>
    </source>
</evidence>
<dbReference type="NCBIfam" id="TIGR00172">
    <property type="entry name" value="maf"/>
    <property type="match status" value="1"/>
</dbReference>